<evidence type="ECO:0000256" key="5">
    <source>
        <dbReference type="ARBA" id="ARBA00022679"/>
    </source>
</evidence>
<comment type="function">
    <text evidence="8">Interconversion of serine and glycine.</text>
</comment>
<dbReference type="PANTHER" id="PTHR11680:SF28">
    <property type="entry name" value="SERINE HYDROXYMETHYLTRANSFERASE, MITOCHONDRIAL"/>
    <property type="match status" value="1"/>
</dbReference>
<dbReference type="Gene3D" id="3.40.640.10">
    <property type="entry name" value="Type I PLP-dependent aspartate aminotransferase-like (Major domain)"/>
    <property type="match status" value="1"/>
</dbReference>
<feature type="domain" description="Serine hydroxymethyltransferase-like" evidence="9">
    <location>
        <begin position="96"/>
        <end position="367"/>
    </location>
</feature>
<dbReference type="STRING" id="30419.A0A091WLI4"/>
<reference evidence="10 11" key="1">
    <citation type="submission" date="2014-04" db="EMBL/GenBank/DDBJ databases">
        <title>Genome evolution of avian class.</title>
        <authorList>
            <person name="Zhang G."/>
            <person name="Li C."/>
        </authorList>
    </citation>
    <scope>NUCLEOTIDE SEQUENCE [LARGE SCALE GENOMIC DNA]</scope>
    <source>
        <strain evidence="10">BGI_N306</strain>
    </source>
</reference>
<feature type="non-terminal residue" evidence="10">
    <location>
        <position position="1"/>
    </location>
</feature>
<dbReference type="InterPro" id="IPR001085">
    <property type="entry name" value="Ser_HO-MeTrfase"/>
</dbReference>
<evidence type="ECO:0000256" key="6">
    <source>
        <dbReference type="ARBA" id="ARBA00022898"/>
    </source>
</evidence>
<dbReference type="AlphaFoldDB" id="A0A091WLI4"/>
<feature type="modified residue" description="N6-(pyridoxal phosphate)lysine" evidence="7">
    <location>
        <position position="199"/>
    </location>
</feature>
<keyword evidence="5 8" id="KW-0808">Transferase</keyword>
<organism evidence="10 11">
    <name type="scientific">Opisthocomus hoazin</name>
    <name type="common">Hoatzin</name>
    <name type="synonym">Phasianus hoazin</name>
    <dbReference type="NCBI Taxonomy" id="30419"/>
    <lineage>
        <taxon>Eukaryota</taxon>
        <taxon>Metazoa</taxon>
        <taxon>Chordata</taxon>
        <taxon>Craniata</taxon>
        <taxon>Vertebrata</taxon>
        <taxon>Euteleostomi</taxon>
        <taxon>Archelosauria</taxon>
        <taxon>Archosauria</taxon>
        <taxon>Dinosauria</taxon>
        <taxon>Saurischia</taxon>
        <taxon>Theropoda</taxon>
        <taxon>Coelurosauria</taxon>
        <taxon>Aves</taxon>
        <taxon>Neognathae</taxon>
        <taxon>Neoaves</taxon>
        <taxon>Opisthocomiformes</taxon>
        <taxon>Opisthocomidae</taxon>
        <taxon>Opisthocomus</taxon>
    </lineage>
</organism>
<dbReference type="GO" id="GO:0004372">
    <property type="term" value="F:glycine hydroxymethyltransferase activity"/>
    <property type="evidence" value="ECO:0007669"/>
    <property type="project" value="UniProtKB-EC"/>
</dbReference>
<dbReference type="InterPro" id="IPR049943">
    <property type="entry name" value="Ser_HO-MeTrfase-like"/>
</dbReference>
<evidence type="ECO:0000256" key="8">
    <source>
        <dbReference type="RuleBase" id="RU000585"/>
    </source>
</evidence>
<dbReference type="GO" id="GO:0030170">
    <property type="term" value="F:pyridoxal phosphate binding"/>
    <property type="evidence" value="ECO:0007669"/>
    <property type="project" value="InterPro"/>
</dbReference>
<comment type="catalytic activity">
    <reaction evidence="8">
        <text>(6R)-5,10-methylene-5,6,7,8-tetrahydrofolate + glycine + H2O = (6S)-5,6,7,8-tetrahydrofolate + L-serine</text>
        <dbReference type="Rhea" id="RHEA:15481"/>
        <dbReference type="ChEBI" id="CHEBI:15377"/>
        <dbReference type="ChEBI" id="CHEBI:15636"/>
        <dbReference type="ChEBI" id="CHEBI:33384"/>
        <dbReference type="ChEBI" id="CHEBI:57305"/>
        <dbReference type="ChEBI" id="CHEBI:57453"/>
        <dbReference type="EC" id="2.1.2.1"/>
    </reaction>
</comment>
<dbReference type="EC" id="2.1.2.1" evidence="8"/>
<evidence type="ECO:0000259" key="9">
    <source>
        <dbReference type="Pfam" id="PF00464"/>
    </source>
</evidence>
<dbReference type="GO" id="GO:0005739">
    <property type="term" value="C:mitochondrion"/>
    <property type="evidence" value="ECO:0007669"/>
    <property type="project" value="TreeGrafter"/>
</dbReference>
<dbReference type="GO" id="GO:0035999">
    <property type="term" value="P:tetrahydrofolate interconversion"/>
    <property type="evidence" value="ECO:0007669"/>
    <property type="project" value="UniProtKB-UniPathway"/>
</dbReference>
<comment type="pathway">
    <text evidence="2 8">One-carbon metabolism; tetrahydrofolate interconversion.</text>
</comment>
<dbReference type="InterPro" id="IPR039429">
    <property type="entry name" value="SHMT-like_dom"/>
</dbReference>
<evidence type="ECO:0000256" key="4">
    <source>
        <dbReference type="ARBA" id="ARBA00022563"/>
    </source>
</evidence>
<dbReference type="Proteomes" id="UP000053605">
    <property type="component" value="Unassembled WGS sequence"/>
</dbReference>
<dbReference type="Pfam" id="PF00464">
    <property type="entry name" value="SHMT"/>
    <property type="match status" value="2"/>
</dbReference>
<dbReference type="PIRSF" id="PIRSF000412">
    <property type="entry name" value="SHMT"/>
    <property type="match status" value="1"/>
</dbReference>
<feature type="non-terminal residue" evidence="10">
    <location>
        <position position="419"/>
    </location>
</feature>
<dbReference type="PANTHER" id="PTHR11680">
    <property type="entry name" value="SERINE HYDROXYMETHYLTRANSFERASE"/>
    <property type="match status" value="1"/>
</dbReference>
<comment type="similarity">
    <text evidence="3 8">Belongs to the SHMT family.</text>
</comment>
<keyword evidence="6 7" id="KW-0663">Pyridoxal phosphate</keyword>
<feature type="domain" description="Serine hydroxymethyltransferase-like" evidence="9">
    <location>
        <begin position="1"/>
        <end position="72"/>
    </location>
</feature>
<evidence type="ECO:0000256" key="2">
    <source>
        <dbReference type="ARBA" id="ARBA00004777"/>
    </source>
</evidence>
<dbReference type="GO" id="GO:0019264">
    <property type="term" value="P:glycine biosynthetic process from serine"/>
    <property type="evidence" value="ECO:0007669"/>
    <property type="project" value="InterPro"/>
</dbReference>
<dbReference type="Gene3D" id="3.90.1150.10">
    <property type="entry name" value="Aspartate Aminotransferase, domain 1"/>
    <property type="match status" value="1"/>
</dbReference>
<dbReference type="InterPro" id="IPR015424">
    <property type="entry name" value="PyrdxlP-dep_Trfase"/>
</dbReference>
<dbReference type="UniPathway" id="UPA00193"/>
<dbReference type="InterPro" id="IPR015422">
    <property type="entry name" value="PyrdxlP-dep_Trfase_small"/>
</dbReference>
<dbReference type="SUPFAM" id="SSF53383">
    <property type="entry name" value="PLP-dependent transferases"/>
    <property type="match status" value="1"/>
</dbReference>
<evidence type="ECO:0000256" key="3">
    <source>
        <dbReference type="ARBA" id="ARBA00006376"/>
    </source>
</evidence>
<evidence type="ECO:0000313" key="10">
    <source>
        <dbReference type="EMBL" id="KFR16517.1"/>
    </source>
</evidence>
<dbReference type="CDD" id="cd00378">
    <property type="entry name" value="SHMT"/>
    <property type="match status" value="1"/>
</dbReference>
<dbReference type="InterPro" id="IPR015421">
    <property type="entry name" value="PyrdxlP-dep_Trfase_major"/>
</dbReference>
<accession>A0A091WLI4</accession>
<evidence type="ECO:0000256" key="7">
    <source>
        <dbReference type="PIRSR" id="PIRSR000412-50"/>
    </source>
</evidence>
<evidence type="ECO:0000256" key="1">
    <source>
        <dbReference type="ARBA" id="ARBA00001933"/>
    </source>
</evidence>
<evidence type="ECO:0000313" key="11">
    <source>
        <dbReference type="Proteomes" id="UP000053605"/>
    </source>
</evidence>
<gene>
    <name evidence="10" type="ORF">N306_01791</name>
</gene>
<sequence length="419" mass="45724">RYYGGAEVVDQIELLCEQRALEAFDLDPARWGVNVQPYSGSPANFAAYTALLQPHDRLMGLDLPDGGQYVAGWGSLVPLGGAQPDPVPLPFPAASPTGTRRTSRESIFFESMPYKLDPATGLIDYDQLEVTARLFRPRLVIAGTSAYARLIDYARMKKVCEEVKAYLLADMAHISGLVAAKAIPSPFEHADLVTSTTHKTLRGARSGLIFYRKGVRSVDKKTGKETLYDLEDRVNFAVFPSLQGGPHNHAIAAVAVALKQASSPAFRQYCQQVLKNAKAMAQALLQRGYTLVSGGTDNHLVLVELRPKGIDGARAERVLELVSITANKNTCPGDKSALTPGGLRLGAPALTSRHFHEDDFQKVVAFIDEGIALALDVKSKTSKLQEFKTFLLQDAETQQRLASLRQRVETFARAFPMPG</sequence>
<keyword evidence="4 8" id="KW-0554">One-carbon metabolism</keyword>
<keyword evidence="11" id="KW-1185">Reference proteome</keyword>
<dbReference type="PROSITE" id="PS00096">
    <property type="entry name" value="SHMT"/>
    <property type="match status" value="1"/>
</dbReference>
<dbReference type="EMBL" id="KK735928">
    <property type="protein sequence ID" value="KFR16517.1"/>
    <property type="molecule type" value="Genomic_DNA"/>
</dbReference>
<protein>
    <recommendedName>
        <fullName evidence="8">Serine hydroxymethyltransferase</fullName>
        <ecNumber evidence="8">2.1.2.1</ecNumber>
    </recommendedName>
</protein>
<dbReference type="PhylomeDB" id="A0A091WLI4"/>
<dbReference type="InterPro" id="IPR019798">
    <property type="entry name" value="Ser_HO-MeTrfase_PLP_BS"/>
</dbReference>
<proteinExistence type="inferred from homology"/>
<comment type="cofactor">
    <cofactor evidence="1 7 8">
        <name>pyridoxal 5'-phosphate</name>
        <dbReference type="ChEBI" id="CHEBI:597326"/>
    </cofactor>
</comment>
<name>A0A091WLI4_OPIHO</name>